<reference evidence="12 13" key="1">
    <citation type="journal article" date="2023" name="Int. J. Syst. Evol. Microbiol.">
        <title>Sellimonas catena sp. nov., isolated from human faeces.</title>
        <authorList>
            <person name="Hisatomi A."/>
            <person name="Ohkuma M."/>
            <person name="Sakamoto M."/>
        </authorList>
    </citation>
    <scope>NUCLEOTIDE SEQUENCE [LARGE SCALE GENOMIC DNA]</scope>
    <source>
        <strain evidence="12 13">12EGH17</strain>
    </source>
</reference>
<comment type="pathway">
    <text evidence="2">Nitrogen metabolism; urea cycle; L-ornithine and urea from L-arginine: step 1/1.</text>
</comment>
<dbReference type="SUPFAM" id="SSF52768">
    <property type="entry name" value="Arginase/deacetylase"/>
    <property type="match status" value="1"/>
</dbReference>
<dbReference type="InterPro" id="IPR006035">
    <property type="entry name" value="Ureohydrolase"/>
</dbReference>
<evidence type="ECO:0000256" key="3">
    <source>
        <dbReference type="ARBA" id="ARBA00012168"/>
    </source>
</evidence>
<accession>A0A9W6C8Z8</accession>
<organism evidence="12 13">
    <name type="scientific">Sellimonas catena</name>
    <dbReference type="NCBI Taxonomy" id="2994035"/>
    <lineage>
        <taxon>Bacteria</taxon>
        <taxon>Bacillati</taxon>
        <taxon>Bacillota</taxon>
        <taxon>Clostridia</taxon>
        <taxon>Lachnospirales</taxon>
        <taxon>Lachnospiraceae</taxon>
        <taxon>Sellimonas</taxon>
    </lineage>
</organism>
<evidence type="ECO:0000256" key="6">
    <source>
        <dbReference type="ARBA" id="ARBA00022723"/>
    </source>
</evidence>
<dbReference type="PANTHER" id="PTHR43782:SF3">
    <property type="entry name" value="ARGINASE"/>
    <property type="match status" value="1"/>
</dbReference>
<dbReference type="Pfam" id="PF00491">
    <property type="entry name" value="Arginase"/>
    <property type="match status" value="1"/>
</dbReference>
<gene>
    <name evidence="12" type="ORF">Selli1_20340</name>
</gene>
<dbReference type="AlphaFoldDB" id="A0A9W6C8Z8"/>
<dbReference type="Gene3D" id="3.40.800.10">
    <property type="entry name" value="Ureohydrolase domain"/>
    <property type="match status" value="1"/>
</dbReference>
<proteinExistence type="inferred from homology"/>
<dbReference type="PRINTS" id="PR00116">
    <property type="entry name" value="ARGINASE"/>
</dbReference>
<keyword evidence="6" id="KW-0479">Metal-binding</keyword>
<comment type="similarity">
    <text evidence="10 11">Belongs to the arginase family.</text>
</comment>
<dbReference type="InterPro" id="IPR014033">
    <property type="entry name" value="Arginase"/>
</dbReference>
<evidence type="ECO:0000256" key="7">
    <source>
        <dbReference type="ARBA" id="ARBA00022801"/>
    </source>
</evidence>
<dbReference type="GO" id="GO:0005737">
    <property type="term" value="C:cytoplasm"/>
    <property type="evidence" value="ECO:0007669"/>
    <property type="project" value="TreeGrafter"/>
</dbReference>
<keyword evidence="8" id="KW-0464">Manganese</keyword>
<keyword evidence="13" id="KW-1185">Reference proteome</keyword>
<dbReference type="EC" id="3.5.3.1" evidence="3"/>
<evidence type="ECO:0000313" key="13">
    <source>
        <dbReference type="Proteomes" id="UP001145145"/>
    </source>
</evidence>
<dbReference type="PROSITE" id="PS01053">
    <property type="entry name" value="ARGINASE_1"/>
    <property type="match status" value="1"/>
</dbReference>
<dbReference type="EMBL" id="BSBO01000020">
    <property type="protein sequence ID" value="GLG04860.1"/>
    <property type="molecule type" value="Genomic_DNA"/>
</dbReference>
<keyword evidence="5" id="KW-0056">Arginine metabolism</keyword>
<comment type="catalytic activity">
    <reaction evidence="9">
        <text>L-arginine + H2O = urea + L-ornithine</text>
        <dbReference type="Rhea" id="RHEA:20569"/>
        <dbReference type="ChEBI" id="CHEBI:15377"/>
        <dbReference type="ChEBI" id="CHEBI:16199"/>
        <dbReference type="ChEBI" id="CHEBI:32682"/>
        <dbReference type="ChEBI" id="CHEBI:46911"/>
        <dbReference type="EC" id="3.5.3.1"/>
    </reaction>
</comment>
<evidence type="ECO:0000256" key="5">
    <source>
        <dbReference type="ARBA" id="ARBA00022503"/>
    </source>
</evidence>
<dbReference type="RefSeq" id="WP_087169285.1">
    <property type="nucleotide sequence ID" value="NZ_BSBO01000020.1"/>
</dbReference>
<evidence type="ECO:0000256" key="2">
    <source>
        <dbReference type="ARBA" id="ARBA00005098"/>
    </source>
</evidence>
<dbReference type="PROSITE" id="PS51409">
    <property type="entry name" value="ARGINASE_2"/>
    <property type="match status" value="1"/>
</dbReference>
<comment type="cofactor">
    <cofactor evidence="1">
        <name>Mn(2+)</name>
        <dbReference type="ChEBI" id="CHEBI:29035"/>
    </cofactor>
</comment>
<evidence type="ECO:0000256" key="8">
    <source>
        <dbReference type="ARBA" id="ARBA00023211"/>
    </source>
</evidence>
<dbReference type="InterPro" id="IPR020855">
    <property type="entry name" value="Ureohydrolase_Mn_BS"/>
</dbReference>
<protein>
    <recommendedName>
        <fullName evidence="4">Arginase</fullName>
        <ecNumber evidence="3">3.5.3.1</ecNumber>
    </recommendedName>
</protein>
<evidence type="ECO:0000256" key="4">
    <source>
        <dbReference type="ARBA" id="ARBA00018123"/>
    </source>
</evidence>
<dbReference type="GO" id="GO:0030145">
    <property type="term" value="F:manganese ion binding"/>
    <property type="evidence" value="ECO:0007669"/>
    <property type="project" value="TreeGrafter"/>
</dbReference>
<sequence>MFSIFGCPMHFGVGAPGLKYSLDYLRNRYENLRIVKLPEIIMEEDPDCVLKNRNTVAATCQSIAQYMYSVFETGKTPLFLGGDHSVVMGSASAASVYVKDHFQEEIGLIYIDAHADINTDATTVTGNIHGVPVASLLGLGDPKLTGFLHPGAKIRPENIVYLGLRDIDPPELTIMKDLGIRFYTYPEICKKGLASCLSEAVQYLSRLNYFHLSFDIDSMDPALMPGVSVPVKSGFTEEEVYEMMGTLMKELPIVSYDIVEFNQEFDRDNRTADFVSELVDFITNAERKEAF</sequence>
<evidence type="ECO:0000256" key="11">
    <source>
        <dbReference type="RuleBase" id="RU003684"/>
    </source>
</evidence>
<evidence type="ECO:0000256" key="10">
    <source>
        <dbReference type="PROSITE-ProRule" id="PRU00742"/>
    </source>
</evidence>
<dbReference type="InterPro" id="IPR023696">
    <property type="entry name" value="Ureohydrolase_dom_sf"/>
</dbReference>
<dbReference type="CDD" id="cd09989">
    <property type="entry name" value="Arginase"/>
    <property type="match status" value="1"/>
</dbReference>
<dbReference type="Proteomes" id="UP001145145">
    <property type="component" value="Unassembled WGS sequence"/>
</dbReference>
<dbReference type="GO" id="GO:0006525">
    <property type="term" value="P:arginine metabolic process"/>
    <property type="evidence" value="ECO:0007669"/>
    <property type="project" value="UniProtKB-KW"/>
</dbReference>
<dbReference type="PANTHER" id="PTHR43782">
    <property type="entry name" value="ARGINASE"/>
    <property type="match status" value="1"/>
</dbReference>
<evidence type="ECO:0000313" key="12">
    <source>
        <dbReference type="EMBL" id="GLG04860.1"/>
    </source>
</evidence>
<dbReference type="GO" id="GO:0004053">
    <property type="term" value="F:arginase activity"/>
    <property type="evidence" value="ECO:0007669"/>
    <property type="project" value="UniProtKB-EC"/>
</dbReference>
<name>A0A9W6C8Z8_9FIRM</name>
<keyword evidence="7 11" id="KW-0378">Hydrolase</keyword>
<evidence type="ECO:0000256" key="1">
    <source>
        <dbReference type="ARBA" id="ARBA00001936"/>
    </source>
</evidence>
<evidence type="ECO:0000256" key="9">
    <source>
        <dbReference type="ARBA" id="ARBA00047391"/>
    </source>
</evidence>
<comment type="caution">
    <text evidence="12">The sequence shown here is derived from an EMBL/GenBank/DDBJ whole genome shotgun (WGS) entry which is preliminary data.</text>
</comment>